<gene>
    <name evidence="1" type="ordered locus">XF_1974</name>
</gene>
<name>Q9PC11_XYLFA</name>
<dbReference type="KEGG" id="xfa:XF_1974"/>
<dbReference type="HOGENOM" id="CLU_2670294_0_0_6"/>
<dbReference type="Proteomes" id="UP000000812">
    <property type="component" value="Chromosome"/>
</dbReference>
<dbReference type="AlphaFoldDB" id="Q9PC11"/>
<accession>Q9PC11</accession>
<protein>
    <submittedName>
        <fullName evidence="1">Uncharacterized protein</fullName>
    </submittedName>
</protein>
<evidence type="ECO:0000313" key="1">
    <source>
        <dbReference type="EMBL" id="AAF84776.1"/>
    </source>
</evidence>
<dbReference type="EMBL" id="AE003849">
    <property type="protein sequence ID" value="AAF84776.1"/>
    <property type="molecule type" value="Genomic_DNA"/>
</dbReference>
<dbReference type="PIR" id="D82616">
    <property type="entry name" value="D82616"/>
</dbReference>
<sequence length="75" mass="8310">MDRDDFKMGPGVLCRSLLENGYNQLPIYNKLALAIVTLVPPLHEDAFDAAGYCRGHQATHGRCECRQICSSEVNS</sequence>
<evidence type="ECO:0000313" key="2">
    <source>
        <dbReference type="Proteomes" id="UP000000812"/>
    </source>
</evidence>
<organism evidence="1 2">
    <name type="scientific">Xylella fastidiosa (strain 9a5c)</name>
    <dbReference type="NCBI Taxonomy" id="160492"/>
    <lineage>
        <taxon>Bacteria</taxon>
        <taxon>Pseudomonadati</taxon>
        <taxon>Pseudomonadota</taxon>
        <taxon>Gammaproteobacteria</taxon>
        <taxon>Lysobacterales</taxon>
        <taxon>Lysobacteraceae</taxon>
        <taxon>Xylella</taxon>
    </lineage>
</organism>
<proteinExistence type="predicted"/>
<reference evidence="1 2" key="1">
    <citation type="journal article" date="2000" name="Nature">
        <title>The genome sequence of the plant pathogen Xylella fastidiosa.</title>
        <authorList>
            <person name="Simpson A.J."/>
            <person name="Reinach F.C."/>
            <person name="Arruda P."/>
            <person name="Abreu F.A."/>
            <person name="Acencio M."/>
            <person name="Alvarenga R."/>
            <person name="Alves L.M."/>
            <person name="Araya J.E."/>
            <person name="Baia G.S."/>
            <person name="Baptista C.S."/>
            <person name="Barros M.H."/>
            <person name="Bonaccorsi E.D."/>
            <person name="Bordin S."/>
            <person name="Bove J.M."/>
            <person name="Briones M.R."/>
            <person name="Bueno M.R."/>
            <person name="Camargo A.A."/>
            <person name="Camargo L.E."/>
            <person name="Carraro D.M."/>
            <person name="Carrer H."/>
            <person name="Colauto N.B."/>
            <person name="Colombo C."/>
            <person name="Costa F.F."/>
            <person name="Costa M.C."/>
            <person name="Costa-Neto C.M."/>
            <person name="Coutinho L.L."/>
            <person name="Cristofani M."/>
            <person name="Dias-Neto E."/>
            <person name="Docena C."/>
            <person name="El-Dorry H."/>
            <person name="Facincani A.P."/>
            <person name="Ferreira A.J."/>
            <person name="Ferreira V.C."/>
            <person name="Ferro J.A."/>
            <person name="Fraga J.S."/>
            <person name="Franca S.C."/>
            <person name="Franco M.C."/>
            <person name="Frohme M."/>
            <person name="Furlan L.R."/>
            <person name="Garnier M."/>
            <person name="Goldman G.H."/>
            <person name="Goldman M.H."/>
            <person name="Gomes S.L."/>
            <person name="Gruber A."/>
            <person name="Ho P.L."/>
            <person name="Hoheisel J.D."/>
            <person name="Junqueira M.L."/>
            <person name="Kemper E.L."/>
            <person name="Kitajima J.P."/>
            <person name="Krieger J.E."/>
            <person name="Kuramae E.E."/>
            <person name="Laigret F."/>
            <person name="Lambais M.R."/>
            <person name="Leite L.C."/>
            <person name="Lemos E.G."/>
            <person name="Lemos M.V."/>
            <person name="Lopes S.A."/>
            <person name="Lopes C.R."/>
            <person name="Machado J.A."/>
            <person name="Machado M.A."/>
            <person name="Madeira A.M."/>
            <person name="Madeira H.M."/>
            <person name="Marino C.L."/>
            <person name="Marques M.V."/>
            <person name="Martins E.A."/>
            <person name="Martins E.M."/>
            <person name="Matsukuma A.Y."/>
            <person name="Menck C.F."/>
            <person name="Miracca E.C."/>
            <person name="Miyaki C.Y."/>
            <person name="Monteriro-Vitorello C.B."/>
            <person name="Moon D.H."/>
            <person name="Nagai M.A."/>
            <person name="Nascimento A.L."/>
            <person name="Netto L.E."/>
            <person name="Nhani A.Jr."/>
            <person name="Nobrega F.G."/>
            <person name="Nunes L.R."/>
            <person name="Oliveira M.A."/>
            <person name="de Oliveira M.C."/>
            <person name="de Oliveira R.C."/>
            <person name="Palmieri D.A."/>
            <person name="Paris A."/>
            <person name="Peixoto B.R."/>
            <person name="Pereira G.A."/>
            <person name="Pereira H.A.Jr."/>
            <person name="Pesquero J.B."/>
            <person name="Quaggio R.B."/>
            <person name="Roberto P.G."/>
            <person name="Rodrigues V."/>
            <person name="de M Rosa A.J."/>
            <person name="de Rosa V.E.Jr."/>
            <person name="de Sa R.G."/>
            <person name="Santelli R.V."/>
            <person name="Sawasaki H.E."/>
            <person name="da Silva A.C."/>
            <person name="da Silva A.M."/>
            <person name="da Silva F.R."/>
            <person name="da Silva W.A.Jr."/>
            <person name="da Silveira J.F."/>
            <person name="Silvestri M.L."/>
            <person name="Siqueira W.J."/>
            <person name="de Souza A.A."/>
            <person name="de Souza A.P."/>
            <person name="Terenzi M.F."/>
            <person name="Truffi D."/>
            <person name="Tsai S.M."/>
            <person name="Tsuhako M.H."/>
            <person name="Vallada H."/>
            <person name="Van Sluys M.A."/>
            <person name="Verjovski-Almeida S."/>
            <person name="Vettore A.L."/>
            <person name="Zago M.A."/>
            <person name="Zatz M."/>
            <person name="Meidanis J."/>
            <person name="Setubal J.C."/>
        </authorList>
    </citation>
    <scope>NUCLEOTIDE SEQUENCE [LARGE SCALE GENOMIC DNA]</scope>
    <source>
        <strain evidence="1 2">9a5c</strain>
    </source>
</reference>